<keyword evidence="5 7" id="KW-0238">DNA-binding</keyword>
<dbReference type="InterPro" id="IPR045865">
    <property type="entry name" value="ACT-like_dom_sf"/>
</dbReference>
<feature type="binding site" evidence="7">
    <location>
        <position position="81"/>
    </location>
    <ligand>
        <name>Ni(2+)</name>
        <dbReference type="ChEBI" id="CHEBI:49786"/>
    </ligand>
</feature>
<dbReference type="Proteomes" id="UP001596528">
    <property type="component" value="Unassembled WGS sequence"/>
</dbReference>
<keyword evidence="6 7" id="KW-0804">Transcription</keyword>
<dbReference type="NCBIfam" id="NF002169">
    <property type="entry name" value="PRK01002.1"/>
    <property type="match status" value="1"/>
</dbReference>
<dbReference type="HAMAP" id="MF_00476">
    <property type="entry name" value="NikR"/>
    <property type="match status" value="1"/>
</dbReference>
<evidence type="ECO:0000256" key="6">
    <source>
        <dbReference type="ARBA" id="ARBA00023163"/>
    </source>
</evidence>
<feature type="binding site" evidence="7">
    <location>
        <position position="100"/>
    </location>
    <ligand>
        <name>Ni(2+)</name>
        <dbReference type="ChEBI" id="CHEBI:49786"/>
    </ligand>
</feature>
<dbReference type="RefSeq" id="WP_138788989.1">
    <property type="nucleotide sequence ID" value="NZ_JBHTGQ010000002.1"/>
</dbReference>
<name>A0ABW2V0W3_9BACL</name>
<keyword evidence="4 7" id="KW-0805">Transcription regulation</keyword>
<keyword evidence="2 7" id="KW-0533">Nickel</keyword>
<organism evidence="11 12">
    <name type="scientific">Paenibacillus thermoaerophilus</name>
    <dbReference type="NCBI Taxonomy" id="1215385"/>
    <lineage>
        <taxon>Bacteria</taxon>
        <taxon>Bacillati</taxon>
        <taxon>Bacillota</taxon>
        <taxon>Bacilli</taxon>
        <taxon>Bacillales</taxon>
        <taxon>Paenibacillaceae</taxon>
        <taxon>Paenibacillus</taxon>
    </lineage>
</organism>
<proteinExistence type="inferred from homology"/>
<keyword evidence="12" id="KW-1185">Reference proteome</keyword>
<accession>A0ABW2V0W3</accession>
<dbReference type="PANTHER" id="PTHR34719">
    <property type="entry name" value="NICKEL-RESPONSIVE REGULATOR"/>
    <property type="match status" value="1"/>
</dbReference>
<dbReference type="InterPro" id="IPR013321">
    <property type="entry name" value="Arc_rbn_hlx_hlx"/>
</dbReference>
<dbReference type="InterPro" id="IPR010985">
    <property type="entry name" value="Ribbon_hlx_hlx"/>
</dbReference>
<gene>
    <name evidence="11" type="primary">nikR</name>
    <name evidence="11" type="ORF">ACFQWB_00605</name>
</gene>
<comment type="caution">
    <text evidence="11">The sequence shown here is derived from an EMBL/GenBank/DDBJ whole genome shotgun (WGS) entry which is preliminary data.</text>
</comment>
<evidence type="ECO:0000259" key="9">
    <source>
        <dbReference type="Pfam" id="PF01402"/>
    </source>
</evidence>
<comment type="cofactor">
    <cofactor evidence="7">
        <name>Ni(2+)</name>
        <dbReference type="ChEBI" id="CHEBI:49786"/>
    </cofactor>
    <text evidence="7">Binds 1 nickel ion per subunit.</text>
</comment>
<dbReference type="InterPro" id="IPR027271">
    <property type="entry name" value="Acetolactate_synth/TF_NikR_C"/>
</dbReference>
<reference evidence="12" key="1">
    <citation type="journal article" date="2019" name="Int. J. Syst. Evol. Microbiol.">
        <title>The Global Catalogue of Microorganisms (GCM) 10K type strain sequencing project: providing services to taxonomists for standard genome sequencing and annotation.</title>
        <authorList>
            <consortium name="The Broad Institute Genomics Platform"/>
            <consortium name="The Broad Institute Genome Sequencing Center for Infectious Disease"/>
            <person name="Wu L."/>
            <person name="Ma J."/>
        </authorList>
    </citation>
    <scope>NUCLEOTIDE SEQUENCE [LARGE SCALE GENOMIC DNA]</scope>
    <source>
        <strain evidence="12">JCM 18657</strain>
    </source>
</reference>
<feature type="compositionally biased region" description="Basic and acidic residues" evidence="8">
    <location>
        <begin position="140"/>
        <end position="158"/>
    </location>
</feature>
<comment type="function">
    <text evidence="7">Transcriptional regulator.</text>
</comment>
<evidence type="ECO:0000313" key="12">
    <source>
        <dbReference type="Proteomes" id="UP001596528"/>
    </source>
</evidence>
<dbReference type="InterPro" id="IPR014864">
    <property type="entry name" value="TF_NikR_Ni-bd_C"/>
</dbReference>
<evidence type="ECO:0000256" key="2">
    <source>
        <dbReference type="ARBA" id="ARBA00022596"/>
    </source>
</evidence>
<comment type="similarity">
    <text evidence="1 7">Belongs to the transcriptional regulatory CopG/NikR family.</text>
</comment>
<sequence>MEKDALTRFGVSMPEELAKQFDQYIADQGYSNRSEAIRDLVRKELLKPARQHEGQLVAGTIVTVYDHHVRDLPLILMDLQHSYHHEIISNLHVHLNRDQCLEVIVVRGRMSRLRKLHQAIQTQRGVAYAELSVTYTEEDEHVRPENRDFPHGHVHDHG</sequence>
<evidence type="ECO:0000259" key="10">
    <source>
        <dbReference type="Pfam" id="PF08753"/>
    </source>
</evidence>
<dbReference type="NCBIfam" id="NF003381">
    <property type="entry name" value="PRK04460.1"/>
    <property type="match status" value="1"/>
</dbReference>
<dbReference type="EMBL" id="JBHTGQ010000002">
    <property type="protein sequence ID" value="MFC7748445.1"/>
    <property type="molecule type" value="Genomic_DNA"/>
</dbReference>
<evidence type="ECO:0000256" key="5">
    <source>
        <dbReference type="ARBA" id="ARBA00023125"/>
    </source>
</evidence>
<feature type="domain" description="Transcription factor NikR nickel binding C-terminal" evidence="10">
    <location>
        <begin position="58"/>
        <end position="134"/>
    </location>
</feature>
<evidence type="ECO:0000256" key="3">
    <source>
        <dbReference type="ARBA" id="ARBA00022723"/>
    </source>
</evidence>
<protein>
    <recommendedName>
        <fullName evidence="7">Putative nickel-responsive regulator</fullName>
    </recommendedName>
</protein>
<evidence type="ECO:0000256" key="4">
    <source>
        <dbReference type="ARBA" id="ARBA00023015"/>
    </source>
</evidence>
<feature type="binding site" evidence="7">
    <location>
        <position position="94"/>
    </location>
    <ligand>
        <name>Ni(2+)</name>
        <dbReference type="ChEBI" id="CHEBI:49786"/>
    </ligand>
</feature>
<evidence type="ECO:0000256" key="8">
    <source>
        <dbReference type="SAM" id="MobiDB-lite"/>
    </source>
</evidence>
<dbReference type="InterPro" id="IPR022988">
    <property type="entry name" value="Ni_resp_reg_NikR"/>
</dbReference>
<feature type="binding site" evidence="7">
    <location>
        <position position="92"/>
    </location>
    <ligand>
        <name>Ni(2+)</name>
        <dbReference type="ChEBI" id="CHEBI:49786"/>
    </ligand>
</feature>
<dbReference type="Gene3D" id="3.30.70.1150">
    <property type="entry name" value="ACT-like. Chain A, domain 2"/>
    <property type="match status" value="1"/>
</dbReference>
<dbReference type="Pfam" id="PF08753">
    <property type="entry name" value="NikR_C"/>
    <property type="match status" value="1"/>
</dbReference>
<feature type="domain" description="Ribbon-helix-helix protein CopG" evidence="9">
    <location>
        <begin position="8"/>
        <end position="47"/>
    </location>
</feature>
<dbReference type="SUPFAM" id="SSF55021">
    <property type="entry name" value="ACT-like"/>
    <property type="match status" value="1"/>
</dbReference>
<dbReference type="Pfam" id="PF01402">
    <property type="entry name" value="RHH_1"/>
    <property type="match status" value="1"/>
</dbReference>
<dbReference type="InterPro" id="IPR002145">
    <property type="entry name" value="CopG"/>
</dbReference>
<keyword evidence="3 7" id="KW-0479">Metal-binding</keyword>
<evidence type="ECO:0000313" key="11">
    <source>
        <dbReference type="EMBL" id="MFC7748445.1"/>
    </source>
</evidence>
<feature type="region of interest" description="Disordered" evidence="8">
    <location>
        <begin position="139"/>
        <end position="158"/>
    </location>
</feature>
<dbReference type="Gene3D" id="1.10.1220.10">
    <property type="entry name" value="Met repressor-like"/>
    <property type="match status" value="1"/>
</dbReference>
<dbReference type="CDD" id="cd22231">
    <property type="entry name" value="RHH_NikR_HicB-like"/>
    <property type="match status" value="1"/>
</dbReference>
<evidence type="ECO:0000256" key="1">
    <source>
        <dbReference type="ARBA" id="ARBA00008478"/>
    </source>
</evidence>
<dbReference type="PANTHER" id="PTHR34719:SF2">
    <property type="entry name" value="NICKEL-RESPONSIVE REGULATOR"/>
    <property type="match status" value="1"/>
</dbReference>
<dbReference type="SUPFAM" id="SSF47598">
    <property type="entry name" value="Ribbon-helix-helix"/>
    <property type="match status" value="1"/>
</dbReference>
<evidence type="ECO:0000256" key="7">
    <source>
        <dbReference type="HAMAP-Rule" id="MF_00476"/>
    </source>
</evidence>
<dbReference type="InterPro" id="IPR050192">
    <property type="entry name" value="CopG/NikR_regulator"/>
</dbReference>
<dbReference type="NCBIfam" id="NF002815">
    <property type="entry name" value="PRK02967.1"/>
    <property type="match status" value="1"/>
</dbReference>